<dbReference type="Proteomes" id="UP000038055">
    <property type="component" value="Unassembled WGS sequence"/>
</dbReference>
<dbReference type="AlphaFoldDB" id="A0A0B7HRG8"/>
<dbReference type="Gene3D" id="2.40.160.20">
    <property type="match status" value="1"/>
</dbReference>
<proteinExistence type="predicted"/>
<keyword evidence="1 2" id="KW-0732">Signal</keyword>
<evidence type="ECO:0000313" key="5">
    <source>
        <dbReference type="Proteomes" id="UP000038055"/>
    </source>
</evidence>
<sequence length="212" mass="23223">MKRFFITMAVAMATIFTVQAQELKFGARAGLNLSTTSFKSSGTEAGVSYTVDVETGFKAGFHIGAFTELGLSDKLFLEAGLAYSQQGATLKSAKVRAGGHTEKQDFKGDSYVTMGFINLPVWLKYDIMGFRPKVGLNAGYQLDATLKLNGEKHTERIKENTFDFGLGVGLEYNLPMGVFFDANFNLGLVNLAEDKNTTVKNRTFQIGVGYKF</sequence>
<dbReference type="SUPFAM" id="SSF56925">
    <property type="entry name" value="OMPA-like"/>
    <property type="match status" value="1"/>
</dbReference>
<evidence type="ECO:0000256" key="1">
    <source>
        <dbReference type="ARBA" id="ARBA00022729"/>
    </source>
</evidence>
<name>A0A0B7HRG8_9FLAO</name>
<feature type="domain" description="Outer membrane protein beta-barrel" evidence="3">
    <location>
        <begin position="9"/>
        <end position="212"/>
    </location>
</feature>
<dbReference type="Pfam" id="PF13505">
    <property type="entry name" value="OMP_b-brl"/>
    <property type="match status" value="1"/>
</dbReference>
<dbReference type="InterPro" id="IPR027385">
    <property type="entry name" value="Beta-barrel_OMP"/>
</dbReference>
<dbReference type="GO" id="GO:0044384">
    <property type="term" value="C:host outer membrane"/>
    <property type="evidence" value="ECO:0007669"/>
    <property type="project" value="InterPro"/>
</dbReference>
<feature type="signal peptide" evidence="2">
    <location>
        <begin position="1"/>
        <end position="20"/>
    </location>
</feature>
<dbReference type="EMBL" id="CDOD01000067">
    <property type="protein sequence ID" value="CEN40168.1"/>
    <property type="molecule type" value="Genomic_DNA"/>
</dbReference>
<organism evidence="4 5">
    <name type="scientific">Capnocytophaga cynodegmi</name>
    <dbReference type="NCBI Taxonomy" id="28189"/>
    <lineage>
        <taxon>Bacteria</taxon>
        <taxon>Pseudomonadati</taxon>
        <taxon>Bacteroidota</taxon>
        <taxon>Flavobacteriia</taxon>
        <taxon>Flavobacteriales</taxon>
        <taxon>Flavobacteriaceae</taxon>
        <taxon>Capnocytophaga</taxon>
    </lineage>
</organism>
<keyword evidence="5" id="KW-1185">Reference proteome</keyword>
<protein>
    <recommendedName>
        <fullName evidence="3">Outer membrane protein beta-barrel domain-containing protein</fullName>
    </recommendedName>
</protein>
<evidence type="ECO:0000259" key="3">
    <source>
        <dbReference type="Pfam" id="PF13505"/>
    </source>
</evidence>
<reference evidence="5" key="1">
    <citation type="submission" date="2015-01" db="EMBL/GenBank/DDBJ databases">
        <authorList>
            <person name="MANFREDI Pablo"/>
        </authorList>
    </citation>
    <scope>NUCLEOTIDE SEQUENCE [LARGE SCALE GENOMIC DNA]</scope>
    <source>
        <strain evidence="5">Ccyn2B</strain>
    </source>
</reference>
<evidence type="ECO:0000256" key="2">
    <source>
        <dbReference type="SAM" id="SignalP"/>
    </source>
</evidence>
<dbReference type="InterPro" id="IPR000758">
    <property type="entry name" value="Enterovir_OMP"/>
</dbReference>
<evidence type="ECO:0000313" key="4">
    <source>
        <dbReference type="EMBL" id="CEN40168.1"/>
    </source>
</evidence>
<dbReference type="RefSeq" id="WP_041994817.1">
    <property type="nucleotide sequence ID" value="NZ_CDOD01000067.1"/>
</dbReference>
<accession>A0A0B7HRG8</accession>
<gene>
    <name evidence="4" type="ORF">CCYN2B_90069</name>
</gene>
<dbReference type="InterPro" id="IPR011250">
    <property type="entry name" value="OMP/PagP_B-barrel"/>
</dbReference>
<feature type="chain" id="PRO_5002116067" description="Outer membrane protein beta-barrel domain-containing protein" evidence="2">
    <location>
        <begin position="21"/>
        <end position="212"/>
    </location>
</feature>
<dbReference type="PROSITE" id="PS00695">
    <property type="entry name" value="ENT_VIR_OMP_2"/>
    <property type="match status" value="1"/>
</dbReference>